<dbReference type="GO" id="GO:0004622">
    <property type="term" value="F:phosphatidylcholine lysophospholipase activity"/>
    <property type="evidence" value="ECO:0007669"/>
    <property type="project" value="TreeGrafter"/>
</dbReference>
<keyword evidence="1" id="KW-0472">Membrane</keyword>
<proteinExistence type="evidence at transcript level"/>
<dbReference type="InterPro" id="IPR029058">
    <property type="entry name" value="AB_hydrolase_fold"/>
</dbReference>
<evidence type="ECO:0000259" key="2">
    <source>
        <dbReference type="Pfam" id="PF12146"/>
    </source>
</evidence>
<dbReference type="GO" id="GO:0052651">
    <property type="term" value="P:monoacylglycerol catabolic process"/>
    <property type="evidence" value="ECO:0007669"/>
    <property type="project" value="TreeGrafter"/>
</dbReference>
<dbReference type="GO" id="GO:0005789">
    <property type="term" value="C:endoplasmic reticulum membrane"/>
    <property type="evidence" value="ECO:0007669"/>
    <property type="project" value="TreeGrafter"/>
</dbReference>
<keyword evidence="1" id="KW-0812">Transmembrane</keyword>
<accession>C1C095</accession>
<dbReference type="PANTHER" id="PTHR12277">
    <property type="entry name" value="ALPHA/BETA HYDROLASE DOMAIN-CONTAINING PROTEIN"/>
    <property type="match status" value="1"/>
</dbReference>
<dbReference type="ESTHER" id="calcm-c1c095">
    <property type="family name" value="ABHD12-PHARC"/>
</dbReference>
<dbReference type="Pfam" id="PF12146">
    <property type="entry name" value="Hydrolase_4"/>
    <property type="match status" value="1"/>
</dbReference>
<dbReference type="GO" id="GO:0047372">
    <property type="term" value="F:monoacylglycerol lipase activity"/>
    <property type="evidence" value="ECO:0007669"/>
    <property type="project" value="TreeGrafter"/>
</dbReference>
<dbReference type="Gene3D" id="3.40.50.1820">
    <property type="entry name" value="alpha/beta hydrolase"/>
    <property type="match status" value="1"/>
</dbReference>
<dbReference type="PANTHER" id="PTHR12277:SF194">
    <property type="entry name" value="FI04476P"/>
    <property type="match status" value="1"/>
</dbReference>
<evidence type="ECO:0000256" key="1">
    <source>
        <dbReference type="SAM" id="Phobius"/>
    </source>
</evidence>
<feature type="transmembrane region" description="Helical" evidence="1">
    <location>
        <begin position="25"/>
        <end position="44"/>
    </location>
</feature>
<organism evidence="3">
    <name type="scientific">Caligus clemensi</name>
    <name type="common">Sea louse</name>
    <dbReference type="NCBI Taxonomy" id="344056"/>
    <lineage>
        <taxon>Eukaryota</taxon>
        <taxon>Metazoa</taxon>
        <taxon>Ecdysozoa</taxon>
        <taxon>Arthropoda</taxon>
        <taxon>Crustacea</taxon>
        <taxon>Multicrustacea</taxon>
        <taxon>Hexanauplia</taxon>
        <taxon>Copepoda</taxon>
        <taxon>Siphonostomatoida</taxon>
        <taxon>Caligidae</taxon>
        <taxon>Caligus</taxon>
    </lineage>
</organism>
<dbReference type="EMBL" id="BT080274">
    <property type="protein sequence ID" value="ACO14698.1"/>
    <property type="molecule type" value="mRNA"/>
</dbReference>
<keyword evidence="1" id="KW-1133">Transmembrane helix</keyword>
<reference evidence="3" key="1">
    <citation type="submission" date="2009-03" db="EMBL/GenBank/DDBJ databases">
        <title>Caligus clemensi ESTs and full-length cDNAs.</title>
        <authorList>
            <person name="Yasuike M."/>
            <person name="von Schalburg K."/>
            <person name="Cooper G."/>
            <person name="Leong J."/>
            <person name="Jones S.R.M."/>
            <person name="Koop B.F."/>
        </authorList>
    </citation>
    <scope>NUCLEOTIDE SEQUENCE</scope>
    <source>
        <tissue evidence="3">Whole</tissue>
    </source>
</reference>
<keyword evidence="3" id="KW-0378">Hydrolase</keyword>
<protein>
    <submittedName>
        <fullName evidence="3">Abhydrolase domain-containing protein 12</fullName>
    </submittedName>
</protein>
<dbReference type="AlphaFoldDB" id="C1C095"/>
<dbReference type="InterPro" id="IPR022742">
    <property type="entry name" value="Hydrolase_4"/>
</dbReference>
<dbReference type="GO" id="GO:0006660">
    <property type="term" value="P:phosphatidylserine catabolic process"/>
    <property type="evidence" value="ECO:0007669"/>
    <property type="project" value="TreeGrafter"/>
</dbReference>
<name>C1C095_CALCM</name>
<dbReference type="SUPFAM" id="SSF53474">
    <property type="entry name" value="alpha/beta-Hydrolases"/>
    <property type="match status" value="1"/>
</dbReference>
<sequence length="362" mass="41012">MAVRRSLGVCLAIAASFIGLSMQQIIVFGLIFLILLFVVIPLIYHNCATLQRHLVFLPWVKWPKNVDFDAPEKEGLRGTRNFYLETEPGVQVGVWHVLPKSIVDSRPNDTLSEQAFDDYFRSGRPIVMYLHGNTGSRGRDHRIEIYKILSNLDYHVIAFDYRGYADSSPAVPTKTGVVRDAISVYEYVQLKCSKSPVFIWGHSLGTAVSTQLVSDLSMRNNAPEGLILESPFNNIYDEIKLHPMSFLWRKMPFFDWLFTGNLDKNDVGFVSDRLISNIEIPIMILHAEDDLVVPFQLGEKLYKTGAVNRSSKAKPIQFIPFSSVHGYGHIYIYAAPELPEIIGKFVDTCLKDNWGNFTSNSD</sequence>
<gene>
    <name evidence="3" type="primary">ABD12</name>
</gene>
<evidence type="ECO:0000313" key="3">
    <source>
        <dbReference type="EMBL" id="ACO14698.1"/>
    </source>
</evidence>
<feature type="domain" description="Serine aminopeptidase S33" evidence="2">
    <location>
        <begin position="124"/>
        <end position="249"/>
    </location>
</feature>